<dbReference type="RefSeq" id="XP_005759047.1">
    <property type="nucleotide sequence ID" value="XM_005758990.1"/>
</dbReference>
<dbReference type="KEGG" id="ehx:EMIHUDRAFT_419904"/>
<evidence type="ECO:0000313" key="3">
    <source>
        <dbReference type="Proteomes" id="UP000013827"/>
    </source>
</evidence>
<dbReference type="InterPro" id="IPR013922">
    <property type="entry name" value="Cyclin_PHO80-like"/>
</dbReference>
<evidence type="ECO:0000256" key="1">
    <source>
        <dbReference type="SAM" id="MobiDB-lite"/>
    </source>
</evidence>
<evidence type="ECO:0008006" key="4">
    <source>
        <dbReference type="Google" id="ProtNLM"/>
    </source>
</evidence>
<dbReference type="Pfam" id="PF08613">
    <property type="entry name" value="Cyclin"/>
    <property type="match status" value="1"/>
</dbReference>
<accession>A0A0D3J1I2</accession>
<dbReference type="eggNOG" id="KOG1674">
    <property type="taxonomic scope" value="Eukaryota"/>
</dbReference>
<evidence type="ECO:0000313" key="2">
    <source>
        <dbReference type="EnsemblProtists" id="EOD17367"/>
    </source>
</evidence>
<feature type="compositionally biased region" description="Pro residues" evidence="1">
    <location>
        <begin position="264"/>
        <end position="277"/>
    </location>
</feature>
<reference evidence="3" key="1">
    <citation type="journal article" date="2013" name="Nature">
        <title>Pan genome of the phytoplankton Emiliania underpins its global distribution.</title>
        <authorList>
            <person name="Read B.A."/>
            <person name="Kegel J."/>
            <person name="Klute M.J."/>
            <person name="Kuo A."/>
            <person name="Lefebvre S.C."/>
            <person name="Maumus F."/>
            <person name="Mayer C."/>
            <person name="Miller J."/>
            <person name="Monier A."/>
            <person name="Salamov A."/>
            <person name="Young J."/>
            <person name="Aguilar M."/>
            <person name="Claverie J.M."/>
            <person name="Frickenhaus S."/>
            <person name="Gonzalez K."/>
            <person name="Herman E.K."/>
            <person name="Lin Y.C."/>
            <person name="Napier J."/>
            <person name="Ogata H."/>
            <person name="Sarno A.F."/>
            <person name="Shmutz J."/>
            <person name="Schroeder D."/>
            <person name="de Vargas C."/>
            <person name="Verret F."/>
            <person name="von Dassow P."/>
            <person name="Valentin K."/>
            <person name="Van de Peer Y."/>
            <person name="Wheeler G."/>
            <person name="Dacks J.B."/>
            <person name="Delwiche C.F."/>
            <person name="Dyhrman S.T."/>
            <person name="Glockner G."/>
            <person name="John U."/>
            <person name="Richards T."/>
            <person name="Worden A.Z."/>
            <person name="Zhang X."/>
            <person name="Grigoriev I.V."/>
            <person name="Allen A.E."/>
            <person name="Bidle K."/>
            <person name="Borodovsky M."/>
            <person name="Bowler C."/>
            <person name="Brownlee C."/>
            <person name="Cock J.M."/>
            <person name="Elias M."/>
            <person name="Gladyshev V.N."/>
            <person name="Groth M."/>
            <person name="Guda C."/>
            <person name="Hadaegh A."/>
            <person name="Iglesias-Rodriguez M.D."/>
            <person name="Jenkins J."/>
            <person name="Jones B.M."/>
            <person name="Lawson T."/>
            <person name="Leese F."/>
            <person name="Lindquist E."/>
            <person name="Lobanov A."/>
            <person name="Lomsadze A."/>
            <person name="Malik S.B."/>
            <person name="Marsh M.E."/>
            <person name="Mackinder L."/>
            <person name="Mock T."/>
            <person name="Mueller-Roeber B."/>
            <person name="Pagarete A."/>
            <person name="Parker M."/>
            <person name="Probert I."/>
            <person name="Quesneville H."/>
            <person name="Raines C."/>
            <person name="Rensing S.A."/>
            <person name="Riano-Pachon D.M."/>
            <person name="Richier S."/>
            <person name="Rokitta S."/>
            <person name="Shiraiwa Y."/>
            <person name="Soanes D.M."/>
            <person name="van der Giezen M."/>
            <person name="Wahlund T.M."/>
            <person name="Williams B."/>
            <person name="Wilson W."/>
            <person name="Wolfe G."/>
            <person name="Wurch L.L."/>
        </authorList>
    </citation>
    <scope>NUCLEOTIDE SEQUENCE</scope>
</reference>
<dbReference type="AlphaFoldDB" id="A0A0D3J1I2"/>
<dbReference type="Gene3D" id="1.10.472.10">
    <property type="entry name" value="Cyclin-like"/>
    <property type="match status" value="1"/>
</dbReference>
<dbReference type="GeneID" id="17252771"/>
<dbReference type="GeneID" id="17263517"/>
<feature type="compositionally biased region" description="Low complexity" evidence="1">
    <location>
        <begin position="308"/>
        <end position="317"/>
    </location>
</feature>
<proteinExistence type="predicted"/>
<keyword evidence="3" id="KW-1185">Reference proteome</keyword>
<reference evidence="2" key="2">
    <citation type="submission" date="2024-10" db="UniProtKB">
        <authorList>
            <consortium name="EnsemblProtists"/>
        </authorList>
    </citation>
    <scope>IDENTIFICATION</scope>
</reference>
<dbReference type="Proteomes" id="UP000013827">
    <property type="component" value="Unassembled WGS sequence"/>
</dbReference>
<dbReference type="InterPro" id="IPR036915">
    <property type="entry name" value="Cyclin-like_sf"/>
</dbReference>
<dbReference type="EnsemblProtists" id="EOD06618">
    <property type="protein sequence ID" value="EOD06618"/>
    <property type="gene ID" value="EMIHUDRAFT_419904"/>
</dbReference>
<feature type="region of interest" description="Disordered" evidence="1">
    <location>
        <begin position="244"/>
        <end position="317"/>
    </location>
</feature>
<dbReference type="PANTHER" id="PTHR15615">
    <property type="match status" value="1"/>
</dbReference>
<protein>
    <recommendedName>
        <fullName evidence="4">Cyclin</fullName>
    </recommendedName>
</protein>
<sequence length="376" mass="41466">MSALADDSYLTTIAHVIGRLCDCNRDLRATSPTSFDSVEAPCMSVHSYLQRIRRYTRFDDMCFLIALAYLGRIAQAGGPSLCLTHHNVHRLLVTALVLASKSSDDVFHANSFMAQCGGISVGELNALEIEFCKWLTFRLIPDKEEMRALVCALGDASDPFWKGWVNLEQDAPEAVVPPLAAIHAARVEYPAAAVAKPRLGAFSSSLHELSSLLWSPMAVQAPPLGGEPETIASLLAKPVWSTESPKSITWKAESERPWGGKPQQPQPPQPPQPPQKPQPQRWGSKLEQTPRQRLQQQQPPQPPPPPQQQSQKQSQQPGWCLYQPQLVSHAVAPHPTHPPPHPPEAMHAWGREQHIGGGMEQHIEARCGSATRMTVR</sequence>
<dbReference type="STRING" id="2903.R1BAC4"/>
<organism evidence="2 3">
    <name type="scientific">Emiliania huxleyi (strain CCMP1516)</name>
    <dbReference type="NCBI Taxonomy" id="280463"/>
    <lineage>
        <taxon>Eukaryota</taxon>
        <taxon>Haptista</taxon>
        <taxon>Haptophyta</taxon>
        <taxon>Prymnesiophyceae</taxon>
        <taxon>Isochrysidales</taxon>
        <taxon>Noelaerhabdaceae</taxon>
        <taxon>Emiliania</taxon>
    </lineage>
</organism>
<dbReference type="HOGENOM" id="CLU_736585_0_0_1"/>
<name>A0A0D3J1I2_EMIH1</name>
<dbReference type="EnsemblProtists" id="EOD17367">
    <property type="protein sequence ID" value="EOD17367"/>
    <property type="gene ID" value="EMIHUDRAFT_416046"/>
</dbReference>
<dbReference type="CDD" id="cd20558">
    <property type="entry name" value="CYCLIN_ScPCL7-like"/>
    <property type="match status" value="1"/>
</dbReference>
<dbReference type="KEGG" id="ehx:EMIHUDRAFT_416046"/>
<dbReference type="SUPFAM" id="SSF47954">
    <property type="entry name" value="Cyclin-like"/>
    <property type="match status" value="1"/>
</dbReference>
<dbReference type="PaxDb" id="2903-EOD06618"/>
<feature type="compositionally biased region" description="Low complexity" evidence="1">
    <location>
        <begin position="289"/>
        <end position="298"/>
    </location>
</feature>
<dbReference type="PANTHER" id="PTHR15615:SF108">
    <property type="entry name" value="PROTEIN CNPPD1"/>
    <property type="match status" value="1"/>
</dbReference>
<dbReference type="GO" id="GO:0019901">
    <property type="term" value="F:protein kinase binding"/>
    <property type="evidence" value="ECO:0007669"/>
    <property type="project" value="InterPro"/>
</dbReference>
<dbReference type="RefSeq" id="XP_005769796.1">
    <property type="nucleotide sequence ID" value="XM_005769739.1"/>
</dbReference>